<keyword evidence="2" id="KW-0732">Signal</keyword>
<protein>
    <submittedName>
        <fullName evidence="3">Uncharacterized protein</fullName>
    </submittedName>
</protein>
<evidence type="ECO:0000313" key="4">
    <source>
        <dbReference type="Proteomes" id="UP001195483"/>
    </source>
</evidence>
<organism evidence="3 4">
    <name type="scientific">Potamilus streckersoni</name>
    <dbReference type="NCBI Taxonomy" id="2493646"/>
    <lineage>
        <taxon>Eukaryota</taxon>
        <taxon>Metazoa</taxon>
        <taxon>Spiralia</taxon>
        <taxon>Lophotrochozoa</taxon>
        <taxon>Mollusca</taxon>
        <taxon>Bivalvia</taxon>
        <taxon>Autobranchia</taxon>
        <taxon>Heteroconchia</taxon>
        <taxon>Palaeoheterodonta</taxon>
        <taxon>Unionida</taxon>
        <taxon>Unionoidea</taxon>
        <taxon>Unionidae</taxon>
        <taxon>Ambleminae</taxon>
        <taxon>Lampsilini</taxon>
        <taxon>Potamilus</taxon>
    </lineage>
</organism>
<dbReference type="EMBL" id="JAEAOA010002341">
    <property type="protein sequence ID" value="KAK3607763.1"/>
    <property type="molecule type" value="Genomic_DNA"/>
</dbReference>
<dbReference type="AlphaFoldDB" id="A0AAE0TDJ3"/>
<feature type="signal peptide" evidence="2">
    <location>
        <begin position="1"/>
        <end position="19"/>
    </location>
</feature>
<evidence type="ECO:0000256" key="1">
    <source>
        <dbReference type="SAM" id="MobiDB-lite"/>
    </source>
</evidence>
<keyword evidence="4" id="KW-1185">Reference proteome</keyword>
<reference evidence="3" key="3">
    <citation type="submission" date="2023-05" db="EMBL/GenBank/DDBJ databases">
        <authorList>
            <person name="Smith C.H."/>
        </authorList>
    </citation>
    <scope>NUCLEOTIDE SEQUENCE</scope>
    <source>
        <strain evidence="3">CHS0354</strain>
        <tissue evidence="3">Mantle</tissue>
    </source>
</reference>
<gene>
    <name evidence="3" type="ORF">CHS0354_040668</name>
</gene>
<comment type="caution">
    <text evidence="3">The sequence shown here is derived from an EMBL/GenBank/DDBJ whole genome shotgun (WGS) entry which is preliminary data.</text>
</comment>
<evidence type="ECO:0000256" key="2">
    <source>
        <dbReference type="SAM" id="SignalP"/>
    </source>
</evidence>
<reference evidence="3" key="2">
    <citation type="journal article" date="2021" name="Genome Biol. Evol.">
        <title>Developing a high-quality reference genome for a parasitic bivalve with doubly uniparental inheritance (Bivalvia: Unionida).</title>
        <authorList>
            <person name="Smith C.H."/>
        </authorList>
    </citation>
    <scope>NUCLEOTIDE SEQUENCE</scope>
    <source>
        <strain evidence="3">CHS0354</strain>
        <tissue evidence="3">Mantle</tissue>
    </source>
</reference>
<accession>A0AAE0TDJ3</accession>
<evidence type="ECO:0000313" key="3">
    <source>
        <dbReference type="EMBL" id="KAK3607763.1"/>
    </source>
</evidence>
<proteinExistence type="predicted"/>
<dbReference type="Proteomes" id="UP001195483">
    <property type="component" value="Unassembled WGS sequence"/>
</dbReference>
<sequence>MLKILQAFFIVVLAYLCHSFILQEVDILIDEATQTELAVKANNKLQEFEVIILKDYPDDLEPELELENANCVDVMTDDSDDMDPDLDLVISDDEKIDSTPVAFLTGKSGKLSIEAEKPMCKCLPSGESCTIKVKSKTVYITVRRNDSTDAPHLIVILNYSGESWTKHFTVMETPDVRHTFIDNLEISLQVGFKGLGEVCLYLSKPFVSKLACCKLIGSEAIDSENPKPEVDSDLGIPHSDRTKSELVNVSETSPKDHKVVDVASHKEANSDPTLHFQPVIIN</sequence>
<name>A0AAE0TDJ3_9BIVA</name>
<feature type="region of interest" description="Disordered" evidence="1">
    <location>
        <begin position="224"/>
        <end position="256"/>
    </location>
</feature>
<reference evidence="3" key="1">
    <citation type="journal article" date="2021" name="Genome Biol. Evol.">
        <title>A High-Quality Reference Genome for a Parasitic Bivalve with Doubly Uniparental Inheritance (Bivalvia: Unionida).</title>
        <authorList>
            <person name="Smith C.H."/>
        </authorList>
    </citation>
    <scope>NUCLEOTIDE SEQUENCE</scope>
    <source>
        <strain evidence="3">CHS0354</strain>
    </source>
</reference>
<feature type="chain" id="PRO_5041920359" evidence="2">
    <location>
        <begin position="20"/>
        <end position="282"/>
    </location>
</feature>